<comment type="subcellular location">
    <subcellularLocation>
        <location evidence="1">Cytoplasm</location>
    </subcellularLocation>
</comment>
<proteinExistence type="inferred from homology"/>
<comment type="similarity">
    <text evidence="2">Belongs to the eukaryotic ribosomal protein eS10 family.</text>
</comment>
<dbReference type="EMBL" id="LGUB01000043">
    <property type="protein sequence ID" value="KRH94670.1"/>
    <property type="molecule type" value="Genomic_DNA"/>
</dbReference>
<reference evidence="7 8" key="1">
    <citation type="submission" date="2015-07" db="EMBL/GenBank/DDBJ databases">
        <title>The genome of Pseudoloma neurophilia, a relevant intracellular parasite of the zebrafish.</title>
        <authorList>
            <person name="Ndikumana S."/>
            <person name="Pelin A."/>
            <person name="Sanders J."/>
            <person name="Corradi N."/>
        </authorList>
    </citation>
    <scope>NUCLEOTIDE SEQUENCE [LARGE SCALE GENOMIC DNA]</scope>
    <source>
        <strain evidence="7 8">MK1</strain>
    </source>
</reference>
<dbReference type="GO" id="GO:0003735">
    <property type="term" value="F:structural constituent of ribosome"/>
    <property type="evidence" value="ECO:0007669"/>
    <property type="project" value="TreeGrafter"/>
</dbReference>
<protein>
    <submittedName>
        <fullName evidence="7">40s ribosomal protein s10</fullName>
    </submittedName>
</protein>
<dbReference type="InterPro" id="IPR036388">
    <property type="entry name" value="WH-like_DNA-bd_sf"/>
</dbReference>
<name>A0A0R0M508_9MICR</name>
<dbReference type="Gene3D" id="1.10.10.10">
    <property type="entry name" value="Winged helix-like DNA-binding domain superfamily/Winged helix DNA-binding domain"/>
    <property type="match status" value="1"/>
</dbReference>
<evidence type="ECO:0000259" key="6">
    <source>
        <dbReference type="Pfam" id="PF03501"/>
    </source>
</evidence>
<evidence type="ECO:0000313" key="8">
    <source>
        <dbReference type="Proteomes" id="UP000051530"/>
    </source>
</evidence>
<keyword evidence="3" id="KW-0963">Cytoplasm</keyword>
<dbReference type="PANTHER" id="PTHR12146:SF0">
    <property type="entry name" value="RIBOSOMAL PROTEIN S10"/>
    <property type="match status" value="1"/>
</dbReference>
<dbReference type="Pfam" id="PF03501">
    <property type="entry name" value="S10_plectin"/>
    <property type="match status" value="1"/>
</dbReference>
<dbReference type="PANTHER" id="PTHR12146">
    <property type="entry name" value="40S RIBOSOMAL PROTEIN S10"/>
    <property type="match status" value="1"/>
</dbReference>
<dbReference type="GO" id="GO:0003723">
    <property type="term" value="F:RNA binding"/>
    <property type="evidence" value="ECO:0007669"/>
    <property type="project" value="TreeGrafter"/>
</dbReference>
<evidence type="ECO:0000256" key="4">
    <source>
        <dbReference type="ARBA" id="ARBA00022980"/>
    </source>
</evidence>
<dbReference type="InterPro" id="IPR005326">
    <property type="entry name" value="Plectin_eS10_N"/>
</dbReference>
<keyword evidence="4 7" id="KW-0689">Ribosomal protein</keyword>
<organism evidence="7 8">
    <name type="scientific">Pseudoloma neurophilia</name>
    <dbReference type="NCBI Taxonomy" id="146866"/>
    <lineage>
        <taxon>Eukaryota</taxon>
        <taxon>Fungi</taxon>
        <taxon>Fungi incertae sedis</taxon>
        <taxon>Microsporidia</taxon>
        <taxon>Pseudoloma</taxon>
    </lineage>
</organism>
<dbReference type="VEuPathDB" id="MicrosporidiaDB:M153_17500010445"/>
<evidence type="ECO:0000256" key="2">
    <source>
        <dbReference type="ARBA" id="ARBA00007278"/>
    </source>
</evidence>
<gene>
    <name evidence="7" type="ORF">M153_17500010445</name>
</gene>
<dbReference type="AlphaFoldDB" id="A0A0R0M508"/>
<accession>A0A0R0M508</accession>
<dbReference type="OrthoDB" id="5211809at2759"/>
<feature type="domain" description="Plectin/eS10 N-terminal" evidence="6">
    <location>
        <begin position="5"/>
        <end position="92"/>
    </location>
</feature>
<sequence length="109" mass="12809">MRLSSDDMLKIKMYFFNEGVCLVEDRSDEPHPELNICNNEVKKMFKSLVSRGIARKVFVWRHSYFFLTPAGIDMLREELCLEEQDMPRTHVDTTHGRMEQVENVIAKGE</sequence>
<evidence type="ECO:0000256" key="5">
    <source>
        <dbReference type="ARBA" id="ARBA00023274"/>
    </source>
</evidence>
<comment type="caution">
    <text evidence="7">The sequence shown here is derived from an EMBL/GenBank/DDBJ whole genome shotgun (WGS) entry which is preliminary data.</text>
</comment>
<dbReference type="InterPro" id="IPR037447">
    <property type="entry name" value="Ribosomal_eS10"/>
</dbReference>
<keyword evidence="8" id="KW-1185">Reference proteome</keyword>
<evidence type="ECO:0000256" key="1">
    <source>
        <dbReference type="ARBA" id="ARBA00004496"/>
    </source>
</evidence>
<dbReference type="Proteomes" id="UP000051530">
    <property type="component" value="Unassembled WGS sequence"/>
</dbReference>
<evidence type="ECO:0000313" key="7">
    <source>
        <dbReference type="EMBL" id="KRH94670.1"/>
    </source>
</evidence>
<keyword evidence="5" id="KW-0687">Ribonucleoprotein</keyword>
<dbReference type="GO" id="GO:0022627">
    <property type="term" value="C:cytosolic small ribosomal subunit"/>
    <property type="evidence" value="ECO:0007669"/>
    <property type="project" value="TreeGrafter"/>
</dbReference>
<evidence type="ECO:0000256" key="3">
    <source>
        <dbReference type="ARBA" id="ARBA00022490"/>
    </source>
</evidence>